<dbReference type="EMBL" id="KN832876">
    <property type="protein sequence ID" value="KIN01336.1"/>
    <property type="molecule type" value="Genomic_DNA"/>
</dbReference>
<name>A0A0C3GZC1_OIDMZ</name>
<evidence type="ECO:0000313" key="3">
    <source>
        <dbReference type="Proteomes" id="UP000054321"/>
    </source>
</evidence>
<dbReference type="AlphaFoldDB" id="A0A0C3GZC1"/>
<reference evidence="2 3" key="1">
    <citation type="submission" date="2014-04" db="EMBL/GenBank/DDBJ databases">
        <authorList>
            <consortium name="DOE Joint Genome Institute"/>
            <person name="Kuo A."/>
            <person name="Martino E."/>
            <person name="Perotto S."/>
            <person name="Kohler A."/>
            <person name="Nagy L.G."/>
            <person name="Floudas D."/>
            <person name="Copeland A."/>
            <person name="Barry K.W."/>
            <person name="Cichocki N."/>
            <person name="Veneault-Fourrey C."/>
            <person name="LaButti K."/>
            <person name="Lindquist E.A."/>
            <person name="Lipzen A."/>
            <person name="Lundell T."/>
            <person name="Morin E."/>
            <person name="Murat C."/>
            <person name="Sun H."/>
            <person name="Tunlid A."/>
            <person name="Henrissat B."/>
            <person name="Grigoriev I.V."/>
            <person name="Hibbett D.S."/>
            <person name="Martin F."/>
            <person name="Nordberg H.P."/>
            <person name="Cantor M.N."/>
            <person name="Hua S.X."/>
        </authorList>
    </citation>
    <scope>NUCLEOTIDE SEQUENCE [LARGE SCALE GENOMIC DNA]</scope>
    <source>
        <strain evidence="2 3">Zn</strain>
    </source>
</reference>
<sequence>MPRSRNMARFLVPALLFLFLLPFLWSFFPTRSQAPQDHDPARPANFGVGFDLAPTYGTAAVSYPNGTVRSIIKIDGDASYSEMMARLSLYSSQHLHRPYNYAEGVADLPRRLLRDMRMLLGLPASGDVYTLSKMIKKLHTAAELLIGQPVASAEASIPDFACALYGEDIHEAFNYLGLNFYQFRNWDSYDFMYSSNGAHANYDPHVCSNFTEPDHCWKYTPNPGDPLAGVPWLLLVSYGYTYLESSAYLAVYPIVQTPAPFNSTLGYDALQDALNEEEYWERFRQYISSSMGPYLRNVTRLVLTGDAAHIPKFRHVLRDVTDSIWEHELEVFDSEPVFAAARGGAILTMKEIWHRNHPGDDTNMVQEL</sequence>
<accession>A0A0C3GZC1</accession>
<feature type="chain" id="PRO_5002165012" evidence="1">
    <location>
        <begin position="27"/>
        <end position="368"/>
    </location>
</feature>
<dbReference type="Proteomes" id="UP000054321">
    <property type="component" value="Unassembled WGS sequence"/>
</dbReference>
<dbReference type="OrthoDB" id="3643156at2759"/>
<keyword evidence="3" id="KW-1185">Reference proteome</keyword>
<organism evidence="2 3">
    <name type="scientific">Oidiodendron maius (strain Zn)</name>
    <dbReference type="NCBI Taxonomy" id="913774"/>
    <lineage>
        <taxon>Eukaryota</taxon>
        <taxon>Fungi</taxon>
        <taxon>Dikarya</taxon>
        <taxon>Ascomycota</taxon>
        <taxon>Pezizomycotina</taxon>
        <taxon>Leotiomycetes</taxon>
        <taxon>Leotiomycetes incertae sedis</taxon>
        <taxon>Myxotrichaceae</taxon>
        <taxon>Oidiodendron</taxon>
    </lineage>
</organism>
<reference evidence="3" key="2">
    <citation type="submission" date="2015-01" db="EMBL/GenBank/DDBJ databases">
        <title>Evolutionary Origins and Diversification of the Mycorrhizal Mutualists.</title>
        <authorList>
            <consortium name="DOE Joint Genome Institute"/>
            <consortium name="Mycorrhizal Genomics Consortium"/>
            <person name="Kohler A."/>
            <person name="Kuo A."/>
            <person name="Nagy L.G."/>
            <person name="Floudas D."/>
            <person name="Copeland A."/>
            <person name="Barry K.W."/>
            <person name="Cichocki N."/>
            <person name="Veneault-Fourrey C."/>
            <person name="LaButti K."/>
            <person name="Lindquist E.A."/>
            <person name="Lipzen A."/>
            <person name="Lundell T."/>
            <person name="Morin E."/>
            <person name="Murat C."/>
            <person name="Riley R."/>
            <person name="Ohm R."/>
            <person name="Sun H."/>
            <person name="Tunlid A."/>
            <person name="Henrissat B."/>
            <person name="Grigoriev I.V."/>
            <person name="Hibbett D.S."/>
            <person name="Martin F."/>
        </authorList>
    </citation>
    <scope>NUCLEOTIDE SEQUENCE [LARGE SCALE GENOMIC DNA]</scope>
    <source>
        <strain evidence="3">Zn</strain>
    </source>
</reference>
<dbReference type="HOGENOM" id="CLU_055668_0_0_1"/>
<proteinExistence type="predicted"/>
<dbReference type="STRING" id="913774.A0A0C3GZC1"/>
<dbReference type="InParanoid" id="A0A0C3GZC1"/>
<feature type="signal peptide" evidence="1">
    <location>
        <begin position="1"/>
        <end position="26"/>
    </location>
</feature>
<protein>
    <submittedName>
        <fullName evidence="2">Uncharacterized protein</fullName>
    </submittedName>
</protein>
<evidence type="ECO:0000313" key="2">
    <source>
        <dbReference type="EMBL" id="KIN01336.1"/>
    </source>
</evidence>
<keyword evidence="1" id="KW-0732">Signal</keyword>
<gene>
    <name evidence="2" type="ORF">OIDMADRAFT_180164</name>
</gene>
<evidence type="ECO:0000256" key="1">
    <source>
        <dbReference type="SAM" id="SignalP"/>
    </source>
</evidence>